<dbReference type="GO" id="GO:0005524">
    <property type="term" value="F:ATP binding"/>
    <property type="evidence" value="ECO:0007669"/>
    <property type="project" value="UniProtKB-KW"/>
</dbReference>
<dbReference type="InterPro" id="IPR015856">
    <property type="entry name" value="ABC_transpr_CbiO/EcfA_su"/>
</dbReference>
<dbReference type="PROSITE" id="PS50017">
    <property type="entry name" value="DEATH_DOMAIN"/>
    <property type="match status" value="1"/>
</dbReference>
<dbReference type="PROSITE" id="PS50893">
    <property type="entry name" value="ABC_TRANSPORTER_2"/>
    <property type="match status" value="1"/>
</dbReference>
<dbReference type="InterPro" id="IPR003439">
    <property type="entry name" value="ABC_transporter-like_ATP-bd"/>
</dbReference>
<keyword evidence="2" id="KW-0547">Nucleotide-binding</keyword>
<keyword evidence="1" id="KW-0813">Transport</keyword>
<feature type="domain" description="ABC transporter" evidence="5">
    <location>
        <begin position="1"/>
        <end position="240"/>
    </location>
</feature>
<gene>
    <name evidence="6" type="ORF">METZ01_LOCUS207731</name>
</gene>
<dbReference type="InterPro" id="IPR027417">
    <property type="entry name" value="P-loop_NTPase"/>
</dbReference>
<dbReference type="SMART" id="SM00382">
    <property type="entry name" value="AAA"/>
    <property type="match status" value="1"/>
</dbReference>
<organism evidence="6">
    <name type="scientific">marine metagenome</name>
    <dbReference type="NCBI Taxonomy" id="408172"/>
    <lineage>
        <taxon>unclassified sequences</taxon>
        <taxon>metagenomes</taxon>
        <taxon>ecological metagenomes</taxon>
    </lineage>
</organism>
<dbReference type="SUPFAM" id="SSF52540">
    <property type="entry name" value="P-loop containing nucleoside triphosphate hydrolases"/>
    <property type="match status" value="1"/>
</dbReference>
<evidence type="ECO:0000256" key="1">
    <source>
        <dbReference type="ARBA" id="ARBA00022448"/>
    </source>
</evidence>
<dbReference type="Pfam" id="PF00005">
    <property type="entry name" value="ABC_tran"/>
    <property type="match status" value="1"/>
</dbReference>
<dbReference type="GO" id="GO:0016020">
    <property type="term" value="C:membrane"/>
    <property type="evidence" value="ECO:0007669"/>
    <property type="project" value="InterPro"/>
</dbReference>
<protein>
    <recommendedName>
        <fullName evidence="7">ABC transporter domain-containing protein</fullName>
    </recommendedName>
</protein>
<dbReference type="GO" id="GO:0055085">
    <property type="term" value="P:transmembrane transport"/>
    <property type="evidence" value="ECO:0007669"/>
    <property type="project" value="InterPro"/>
</dbReference>
<dbReference type="PANTHER" id="PTHR43158:SF2">
    <property type="entry name" value="SKFA PEPTIDE EXPORT ATP-BINDING PROTEIN SKFE"/>
    <property type="match status" value="1"/>
</dbReference>
<dbReference type="AlphaFoldDB" id="A0A382EYF6"/>
<dbReference type="InterPro" id="IPR003593">
    <property type="entry name" value="AAA+_ATPase"/>
</dbReference>
<accession>A0A382EYF6</accession>
<evidence type="ECO:0000256" key="2">
    <source>
        <dbReference type="ARBA" id="ARBA00022741"/>
    </source>
</evidence>
<feature type="domain" description="Death" evidence="4">
    <location>
        <begin position="68"/>
        <end position="127"/>
    </location>
</feature>
<evidence type="ECO:0000259" key="4">
    <source>
        <dbReference type="PROSITE" id="PS50017"/>
    </source>
</evidence>
<proteinExistence type="predicted"/>
<dbReference type="Gene3D" id="3.40.50.300">
    <property type="entry name" value="P-loop containing nucleotide triphosphate hydrolases"/>
    <property type="match status" value="1"/>
</dbReference>
<dbReference type="GO" id="GO:0007165">
    <property type="term" value="P:signal transduction"/>
    <property type="evidence" value="ECO:0007669"/>
    <property type="project" value="InterPro"/>
</dbReference>
<reference evidence="6" key="1">
    <citation type="submission" date="2018-05" db="EMBL/GenBank/DDBJ databases">
        <authorList>
            <person name="Lanie J.A."/>
            <person name="Ng W.-L."/>
            <person name="Kazmierczak K.M."/>
            <person name="Andrzejewski T.M."/>
            <person name="Davidsen T.M."/>
            <person name="Wayne K.J."/>
            <person name="Tettelin H."/>
            <person name="Glass J.I."/>
            <person name="Rusch D."/>
            <person name="Podicherti R."/>
            <person name="Tsui H.-C.T."/>
            <person name="Winkler M.E."/>
        </authorList>
    </citation>
    <scope>NUCLEOTIDE SEQUENCE</scope>
</reference>
<dbReference type="InterPro" id="IPR000488">
    <property type="entry name" value="Death_dom"/>
</dbReference>
<evidence type="ECO:0000313" key="6">
    <source>
        <dbReference type="EMBL" id="SVB54877.1"/>
    </source>
</evidence>
<sequence length="262" mass="29677">MDIRNLRLQRGDTHILNDLNWRVEHGEHWVVLGPNGCGKTSLLASLTGYKFPTSGDIHILGNTFGENDWTELRTHIGLVSSTLNKLMAEDEPVMETVVSGKYAMIDLWHEPSAADIRAARAILKRIECLHLANRPWAQLSQGERQRTLIGRALMAKPKLLMLDEPCAGLDPVAREHFLQFLDRLGQQRNSPSIILITHHTEEIMPVFTHALLIRDGRNLAQGPVKEILNNAALSRAFEFPVQLSRKQGRYWLTTKTKRNSVM</sequence>
<keyword evidence="3" id="KW-0067">ATP-binding</keyword>
<dbReference type="CDD" id="cd03225">
    <property type="entry name" value="ABC_cobalt_CbiO_domain1"/>
    <property type="match status" value="1"/>
</dbReference>
<evidence type="ECO:0000259" key="5">
    <source>
        <dbReference type="PROSITE" id="PS50893"/>
    </source>
</evidence>
<dbReference type="PANTHER" id="PTHR43158">
    <property type="entry name" value="SKFA PEPTIDE EXPORT ATP-BINDING PROTEIN SKFE"/>
    <property type="match status" value="1"/>
</dbReference>
<name>A0A382EYF6_9ZZZZ</name>
<dbReference type="EMBL" id="UINC01046619">
    <property type="protein sequence ID" value="SVB54877.1"/>
    <property type="molecule type" value="Genomic_DNA"/>
</dbReference>
<evidence type="ECO:0000256" key="3">
    <source>
        <dbReference type="ARBA" id="ARBA00022840"/>
    </source>
</evidence>
<dbReference type="GO" id="GO:0016887">
    <property type="term" value="F:ATP hydrolysis activity"/>
    <property type="evidence" value="ECO:0007669"/>
    <property type="project" value="InterPro"/>
</dbReference>
<evidence type="ECO:0008006" key="7">
    <source>
        <dbReference type="Google" id="ProtNLM"/>
    </source>
</evidence>